<protein>
    <submittedName>
        <fullName evidence="1">Uncharacterized protein</fullName>
    </submittedName>
</protein>
<dbReference type="EMBL" id="CAEY01001346">
    <property type="status" value="NOT_ANNOTATED_CDS"/>
    <property type="molecule type" value="Genomic_DNA"/>
</dbReference>
<sequence length="148" mass="17300">MREILNQRSFQQGFEKWNSRNWQTIDAHVLFEFPKYSIADLFMITLGPYQLKMAEGYFLEHSSVDGSFYIQVQRDSTSISEKADSLSMEVPILIRARIQSRHSNATNCCAHSATLVWYLGWARYAKDLHLPSVPMQLLETHHWTDEDE</sequence>
<evidence type="ECO:0000313" key="2">
    <source>
        <dbReference type="Proteomes" id="UP000015104"/>
    </source>
</evidence>
<organism evidence="1 2">
    <name type="scientific">Tetranychus urticae</name>
    <name type="common">Two-spotted spider mite</name>
    <dbReference type="NCBI Taxonomy" id="32264"/>
    <lineage>
        <taxon>Eukaryota</taxon>
        <taxon>Metazoa</taxon>
        <taxon>Ecdysozoa</taxon>
        <taxon>Arthropoda</taxon>
        <taxon>Chelicerata</taxon>
        <taxon>Arachnida</taxon>
        <taxon>Acari</taxon>
        <taxon>Acariformes</taxon>
        <taxon>Trombidiformes</taxon>
        <taxon>Prostigmata</taxon>
        <taxon>Eleutherengona</taxon>
        <taxon>Raphignathae</taxon>
        <taxon>Tetranychoidea</taxon>
        <taxon>Tetranychidae</taxon>
        <taxon>Tetranychus</taxon>
    </lineage>
</organism>
<dbReference type="HOGENOM" id="CLU_1761109_0_0_1"/>
<keyword evidence="2" id="KW-1185">Reference proteome</keyword>
<dbReference type="AlphaFoldDB" id="T1K185"/>
<name>T1K185_TETUR</name>
<dbReference type="Proteomes" id="UP000015104">
    <property type="component" value="Unassembled WGS sequence"/>
</dbReference>
<proteinExistence type="predicted"/>
<evidence type="ECO:0000313" key="1">
    <source>
        <dbReference type="EnsemblMetazoa" id="tetur04g00390.1"/>
    </source>
</evidence>
<reference evidence="1" key="2">
    <citation type="submission" date="2015-06" db="UniProtKB">
        <authorList>
            <consortium name="EnsemblMetazoa"/>
        </authorList>
    </citation>
    <scope>IDENTIFICATION</scope>
</reference>
<dbReference type="EnsemblMetazoa" id="tetur04g00390.1">
    <property type="protein sequence ID" value="tetur04g00390.1"/>
    <property type="gene ID" value="tetur04g00390"/>
</dbReference>
<reference evidence="2" key="1">
    <citation type="submission" date="2011-08" db="EMBL/GenBank/DDBJ databases">
        <authorList>
            <person name="Rombauts S."/>
        </authorList>
    </citation>
    <scope>NUCLEOTIDE SEQUENCE</scope>
    <source>
        <strain evidence="2">London</strain>
    </source>
</reference>
<accession>T1K185</accession>